<dbReference type="SUPFAM" id="SSF55331">
    <property type="entry name" value="Tautomerase/MIF"/>
    <property type="match status" value="1"/>
</dbReference>
<dbReference type="STRING" id="1210086.GCA_001613105_01368"/>
<evidence type="ECO:0000313" key="3">
    <source>
        <dbReference type="EMBL" id="RDI68391.1"/>
    </source>
</evidence>
<feature type="domain" description="Tautomerase cis-CaaD-like" evidence="2">
    <location>
        <begin position="1"/>
        <end position="125"/>
    </location>
</feature>
<dbReference type="EMBL" id="QQBC01000002">
    <property type="protein sequence ID" value="RDI68391.1"/>
    <property type="molecule type" value="Genomic_DNA"/>
</dbReference>
<dbReference type="InterPro" id="IPR014347">
    <property type="entry name" value="Tautomerase/MIF_sf"/>
</dbReference>
<reference evidence="3 4" key="1">
    <citation type="submission" date="2018-07" db="EMBL/GenBank/DDBJ databases">
        <title>Genomic Encyclopedia of Type Strains, Phase IV (KMG-IV): sequencing the most valuable type-strain genomes for metagenomic binning, comparative biology and taxonomic classification.</title>
        <authorList>
            <person name="Goeker M."/>
        </authorList>
    </citation>
    <scope>NUCLEOTIDE SEQUENCE [LARGE SCALE GENOMIC DNA]</scope>
    <source>
        <strain evidence="3 4">DSM 44290</strain>
    </source>
</reference>
<dbReference type="RefSeq" id="WP_067993427.1">
    <property type="nucleotide sequence ID" value="NZ_QQBC01000002.1"/>
</dbReference>
<dbReference type="Gene3D" id="3.30.429.10">
    <property type="entry name" value="Macrophage Migration Inhibitory Factor"/>
    <property type="match status" value="1"/>
</dbReference>
<sequence length="134" mass="14694">MPFYSCLVPARSLNSAQKQAIAELITTVHAETFNAPPSFVRVMFHEAAPGDSFHEGRSADFVFVEGHIRAGRDMAHKQRCLARIYDGWKTIDPGAQDIEIILLDAPAAAMMGNGEIPPEPGRESPELLRSHAPK</sequence>
<dbReference type="InterPro" id="IPR028116">
    <property type="entry name" value="Cis-CaaD-like"/>
</dbReference>
<dbReference type="Pfam" id="PF14832">
    <property type="entry name" value="Tautomerase_3"/>
    <property type="match status" value="1"/>
</dbReference>
<feature type="region of interest" description="Disordered" evidence="1">
    <location>
        <begin position="111"/>
        <end position="134"/>
    </location>
</feature>
<proteinExistence type="predicted"/>
<comment type="caution">
    <text evidence="3">The sequence shown here is derived from an EMBL/GenBank/DDBJ whole genome shotgun (WGS) entry which is preliminary data.</text>
</comment>
<evidence type="ECO:0000256" key="1">
    <source>
        <dbReference type="SAM" id="MobiDB-lite"/>
    </source>
</evidence>
<keyword evidence="4" id="KW-1185">Reference proteome</keyword>
<keyword evidence="3" id="KW-0670">Pyruvate</keyword>
<gene>
    <name evidence="3" type="ORF">DFR76_102792</name>
</gene>
<accession>A0A370IE25</accession>
<protein>
    <submittedName>
        <fullName evidence="3">Phenylpyruvate tautomerase PptA (4-oxalocrotonate tautomerase family)</fullName>
    </submittedName>
</protein>
<dbReference type="AlphaFoldDB" id="A0A370IE25"/>
<feature type="compositionally biased region" description="Basic and acidic residues" evidence="1">
    <location>
        <begin position="120"/>
        <end position="134"/>
    </location>
</feature>
<evidence type="ECO:0000259" key="2">
    <source>
        <dbReference type="Pfam" id="PF14832"/>
    </source>
</evidence>
<organism evidence="3 4">
    <name type="scientific">Nocardia pseudobrasiliensis</name>
    <dbReference type="NCBI Taxonomy" id="45979"/>
    <lineage>
        <taxon>Bacteria</taxon>
        <taxon>Bacillati</taxon>
        <taxon>Actinomycetota</taxon>
        <taxon>Actinomycetes</taxon>
        <taxon>Mycobacteriales</taxon>
        <taxon>Nocardiaceae</taxon>
        <taxon>Nocardia</taxon>
    </lineage>
</organism>
<name>A0A370IE25_9NOCA</name>
<dbReference type="Proteomes" id="UP000254869">
    <property type="component" value="Unassembled WGS sequence"/>
</dbReference>
<evidence type="ECO:0000313" key="4">
    <source>
        <dbReference type="Proteomes" id="UP000254869"/>
    </source>
</evidence>